<accession>A0AAN7CWB4</accession>
<dbReference type="Proteomes" id="UP001303647">
    <property type="component" value="Unassembled WGS sequence"/>
</dbReference>
<dbReference type="InterPro" id="IPR011009">
    <property type="entry name" value="Kinase-like_dom_sf"/>
</dbReference>
<sequence>MFHRHDLTTINTTTTTITTSSLSSPVRPVVPPFQLWRPPADPDKPPCPYRTGFTVDIKSHVPPAPFGGRSYGSGPRAIMSQHDLRSLKQTELVMPNPPLETADPPVPQIHTLSMIREIAVVDRRGPQLALCTIKPKGLVGHTSFQAVAKIYDPLYYSFSQKDVPSDYSREAAAYEHLEAVGQAGSFAPKYFGSWTFTIGLQIDKTTPPQSKPVRLILIEYLPGKSIHELCAGPVPAAATFDEAYRLESINHNDLAARNVILHAPPTPQGQMAAQPRTIPRVALIDYNSSVIYARTIYKIGPYDDTTLPPNPMWTHWNDSLQEFYGWIPIAWETNSRLRQEWLRRCFGSNHLARHAPLENEPGFDEY</sequence>
<keyword evidence="2" id="KW-1185">Reference proteome</keyword>
<dbReference type="EMBL" id="MU857643">
    <property type="protein sequence ID" value="KAK4248093.1"/>
    <property type="molecule type" value="Genomic_DNA"/>
</dbReference>
<protein>
    <submittedName>
        <fullName evidence="1">Uncharacterized protein</fullName>
    </submittedName>
</protein>
<reference evidence="1" key="2">
    <citation type="submission" date="2023-05" db="EMBL/GenBank/DDBJ databases">
        <authorList>
            <consortium name="Lawrence Berkeley National Laboratory"/>
            <person name="Steindorff A."/>
            <person name="Hensen N."/>
            <person name="Bonometti L."/>
            <person name="Westerberg I."/>
            <person name="Brannstrom I.O."/>
            <person name="Guillou S."/>
            <person name="Cros-Aarteil S."/>
            <person name="Calhoun S."/>
            <person name="Haridas S."/>
            <person name="Kuo A."/>
            <person name="Mondo S."/>
            <person name="Pangilinan J."/>
            <person name="Riley R."/>
            <person name="Labutti K."/>
            <person name="Andreopoulos B."/>
            <person name="Lipzen A."/>
            <person name="Chen C."/>
            <person name="Yanf M."/>
            <person name="Daum C."/>
            <person name="Ng V."/>
            <person name="Clum A."/>
            <person name="Ohm R."/>
            <person name="Martin F."/>
            <person name="Silar P."/>
            <person name="Natvig D."/>
            <person name="Lalanne C."/>
            <person name="Gautier V."/>
            <person name="Ament-Velasquez S.L."/>
            <person name="Kruys A."/>
            <person name="Hutchinson M.I."/>
            <person name="Powell A.J."/>
            <person name="Barry K."/>
            <person name="Miller A.N."/>
            <person name="Grigoriev I.V."/>
            <person name="Debuchy R."/>
            <person name="Gladieux P."/>
            <person name="Thoren M.H."/>
            <person name="Johannesson H."/>
        </authorList>
    </citation>
    <scope>NUCLEOTIDE SEQUENCE</scope>
    <source>
        <strain evidence="1">CBS 359.72</strain>
    </source>
</reference>
<proteinExistence type="predicted"/>
<reference evidence="1" key="1">
    <citation type="journal article" date="2023" name="Mol. Phylogenet. Evol.">
        <title>Genome-scale phylogeny and comparative genomics of the fungal order Sordariales.</title>
        <authorList>
            <person name="Hensen N."/>
            <person name="Bonometti L."/>
            <person name="Westerberg I."/>
            <person name="Brannstrom I.O."/>
            <person name="Guillou S."/>
            <person name="Cros-Aarteil S."/>
            <person name="Calhoun S."/>
            <person name="Haridas S."/>
            <person name="Kuo A."/>
            <person name="Mondo S."/>
            <person name="Pangilinan J."/>
            <person name="Riley R."/>
            <person name="LaButti K."/>
            <person name="Andreopoulos B."/>
            <person name="Lipzen A."/>
            <person name="Chen C."/>
            <person name="Yan M."/>
            <person name="Daum C."/>
            <person name="Ng V."/>
            <person name="Clum A."/>
            <person name="Steindorff A."/>
            <person name="Ohm R.A."/>
            <person name="Martin F."/>
            <person name="Silar P."/>
            <person name="Natvig D.O."/>
            <person name="Lalanne C."/>
            <person name="Gautier V."/>
            <person name="Ament-Velasquez S.L."/>
            <person name="Kruys A."/>
            <person name="Hutchinson M.I."/>
            <person name="Powell A.J."/>
            <person name="Barry K."/>
            <person name="Miller A.N."/>
            <person name="Grigoriev I.V."/>
            <person name="Debuchy R."/>
            <person name="Gladieux P."/>
            <person name="Hiltunen Thoren M."/>
            <person name="Johannesson H."/>
        </authorList>
    </citation>
    <scope>NUCLEOTIDE SEQUENCE</scope>
    <source>
        <strain evidence="1">CBS 359.72</strain>
    </source>
</reference>
<organism evidence="1 2">
    <name type="scientific">Corynascus novoguineensis</name>
    <dbReference type="NCBI Taxonomy" id="1126955"/>
    <lineage>
        <taxon>Eukaryota</taxon>
        <taxon>Fungi</taxon>
        <taxon>Dikarya</taxon>
        <taxon>Ascomycota</taxon>
        <taxon>Pezizomycotina</taxon>
        <taxon>Sordariomycetes</taxon>
        <taxon>Sordariomycetidae</taxon>
        <taxon>Sordariales</taxon>
        <taxon>Chaetomiaceae</taxon>
        <taxon>Corynascus</taxon>
    </lineage>
</organism>
<dbReference type="AlphaFoldDB" id="A0AAN7CWB4"/>
<dbReference type="SUPFAM" id="SSF56112">
    <property type="entry name" value="Protein kinase-like (PK-like)"/>
    <property type="match status" value="1"/>
</dbReference>
<gene>
    <name evidence="1" type="ORF">C7999DRAFT_40722</name>
</gene>
<evidence type="ECO:0000313" key="1">
    <source>
        <dbReference type="EMBL" id="KAK4248093.1"/>
    </source>
</evidence>
<name>A0AAN7CWB4_9PEZI</name>
<evidence type="ECO:0000313" key="2">
    <source>
        <dbReference type="Proteomes" id="UP001303647"/>
    </source>
</evidence>
<comment type="caution">
    <text evidence="1">The sequence shown here is derived from an EMBL/GenBank/DDBJ whole genome shotgun (WGS) entry which is preliminary data.</text>
</comment>